<evidence type="ECO:0000259" key="3">
    <source>
        <dbReference type="PROSITE" id="PS51186"/>
    </source>
</evidence>
<feature type="domain" description="N-acetyltransferase" evidence="3">
    <location>
        <begin position="7"/>
        <end position="168"/>
    </location>
</feature>
<protein>
    <submittedName>
        <fullName evidence="4">GNAT family N-acetyltransferase</fullName>
    </submittedName>
</protein>
<keyword evidence="2" id="KW-0012">Acyltransferase</keyword>
<dbReference type="PANTHER" id="PTHR43072:SF23">
    <property type="entry name" value="UPF0039 PROTEIN C11D3.02C"/>
    <property type="match status" value="1"/>
</dbReference>
<dbReference type="AlphaFoldDB" id="A0A6A8AKM7"/>
<keyword evidence="5" id="KW-1185">Reference proteome</keyword>
<sequence>MAMTSDIVIEAIREDHVEGFREALDMVARERKYLVFTEAPPVEAMLSFVRDNIAAGHPHMVAVADGKVVGWCDIRRGARAAQAHCGVLGMGIIPGYRDRGLGRKLMLATIEAAKATGMHRVELHAHADNFRAIALYEKVGFAHEGLARDAIRIDGRYIDSVLMAMILT</sequence>
<evidence type="ECO:0000313" key="4">
    <source>
        <dbReference type="EMBL" id="MQY49726.1"/>
    </source>
</evidence>
<accession>A0A6A8AKM7</accession>
<dbReference type="CDD" id="cd04301">
    <property type="entry name" value="NAT_SF"/>
    <property type="match status" value="1"/>
</dbReference>
<dbReference type="PROSITE" id="PS51186">
    <property type="entry name" value="GNAT"/>
    <property type="match status" value="1"/>
</dbReference>
<evidence type="ECO:0000256" key="2">
    <source>
        <dbReference type="ARBA" id="ARBA00023315"/>
    </source>
</evidence>
<dbReference type="PANTHER" id="PTHR43072">
    <property type="entry name" value="N-ACETYLTRANSFERASE"/>
    <property type="match status" value="1"/>
</dbReference>
<dbReference type="InterPro" id="IPR016181">
    <property type="entry name" value="Acyl_CoA_acyltransferase"/>
</dbReference>
<dbReference type="GO" id="GO:0016747">
    <property type="term" value="F:acyltransferase activity, transferring groups other than amino-acyl groups"/>
    <property type="evidence" value="ECO:0007669"/>
    <property type="project" value="InterPro"/>
</dbReference>
<dbReference type="Pfam" id="PF00583">
    <property type="entry name" value="Acetyltransf_1"/>
    <property type="match status" value="1"/>
</dbReference>
<comment type="caution">
    <text evidence="4">The sequence shown here is derived from an EMBL/GenBank/DDBJ whole genome shotgun (WGS) entry which is preliminary data.</text>
</comment>
<dbReference type="InterPro" id="IPR000182">
    <property type="entry name" value="GNAT_dom"/>
</dbReference>
<organism evidence="4 5">
    <name type="scientific">Endobacterium cereale</name>
    <dbReference type="NCBI Taxonomy" id="2663029"/>
    <lineage>
        <taxon>Bacteria</taxon>
        <taxon>Pseudomonadati</taxon>
        <taxon>Pseudomonadota</taxon>
        <taxon>Alphaproteobacteria</taxon>
        <taxon>Hyphomicrobiales</taxon>
        <taxon>Rhizobiaceae</taxon>
        <taxon>Endobacterium</taxon>
    </lineage>
</organism>
<dbReference type="SUPFAM" id="SSF55729">
    <property type="entry name" value="Acyl-CoA N-acyltransferases (Nat)"/>
    <property type="match status" value="1"/>
</dbReference>
<reference evidence="4 5" key="1">
    <citation type="submission" date="2019-11" db="EMBL/GenBank/DDBJ databases">
        <title>Genome analysis of Rhizobacterium cereale a novel genus and species isolated from maize roots in North Spain.</title>
        <authorList>
            <person name="Menendez E."/>
            <person name="Flores-Felix J.D."/>
            <person name="Ramirez-Bahena M.-H."/>
            <person name="Igual J.M."/>
            <person name="Garcia-Fraile P."/>
            <person name="Peix A."/>
            <person name="Velazquez E."/>
        </authorList>
    </citation>
    <scope>NUCLEOTIDE SEQUENCE [LARGE SCALE GENOMIC DNA]</scope>
    <source>
        <strain evidence="4 5">RZME27</strain>
    </source>
</reference>
<name>A0A6A8AKM7_9HYPH</name>
<gene>
    <name evidence="4" type="ORF">GAO09_27240</name>
</gene>
<dbReference type="EMBL" id="WIXI01000051">
    <property type="protein sequence ID" value="MQY49726.1"/>
    <property type="molecule type" value="Genomic_DNA"/>
</dbReference>
<keyword evidence="1 4" id="KW-0808">Transferase</keyword>
<proteinExistence type="predicted"/>
<evidence type="ECO:0000256" key="1">
    <source>
        <dbReference type="ARBA" id="ARBA00022679"/>
    </source>
</evidence>
<evidence type="ECO:0000313" key="5">
    <source>
        <dbReference type="Proteomes" id="UP000435138"/>
    </source>
</evidence>
<dbReference type="Gene3D" id="3.40.630.30">
    <property type="match status" value="1"/>
</dbReference>
<dbReference type="Proteomes" id="UP000435138">
    <property type="component" value="Unassembled WGS sequence"/>
</dbReference>